<dbReference type="InterPro" id="IPR029058">
    <property type="entry name" value="AB_hydrolase_fold"/>
</dbReference>
<feature type="domain" description="Xaa-Pro dipeptidyl-peptidase C-terminal" evidence="3">
    <location>
        <begin position="329"/>
        <end position="560"/>
    </location>
</feature>
<evidence type="ECO:0000313" key="4">
    <source>
        <dbReference type="EMBL" id="UWM53685.1"/>
    </source>
</evidence>
<dbReference type="Pfam" id="PF02129">
    <property type="entry name" value="Peptidase_S15"/>
    <property type="match status" value="1"/>
</dbReference>
<evidence type="ECO:0000256" key="2">
    <source>
        <dbReference type="SAM" id="MobiDB-lite"/>
    </source>
</evidence>
<dbReference type="Pfam" id="PF08530">
    <property type="entry name" value="PepX_C"/>
    <property type="match status" value="1"/>
</dbReference>
<dbReference type="InterPro" id="IPR013736">
    <property type="entry name" value="Xaa-Pro_dipept_C"/>
</dbReference>
<dbReference type="InterPro" id="IPR050261">
    <property type="entry name" value="FrsA_esterase"/>
</dbReference>
<dbReference type="SMART" id="SM00939">
    <property type="entry name" value="PepX_C"/>
    <property type="match status" value="1"/>
</dbReference>
<dbReference type="Proteomes" id="UP001057580">
    <property type="component" value="Chromosome"/>
</dbReference>
<evidence type="ECO:0000256" key="1">
    <source>
        <dbReference type="ARBA" id="ARBA00022801"/>
    </source>
</evidence>
<sequence length="706" mass="72521">MDRGRLDRRGFLRATASAGAAAVFYAGGAGAAPEVTETDVRVASFDGAEIAATVFRPPGDGEHPVVLSTHGWGGDRGSVEGYARLAAANGYVALTWDQRGFGESDGEVGLSGPKEVQDVRTLIDFLAGDHPDADPQFTGRVDASGGGPSVGMIGASYGGGIQLNAAAVDDRIRALVPIVPWHDLTFSLAPNGVPKLGWTSLLYGSGVASARGGTSGDGQPTAEDLQRGVSPRLHEIYATTMARNELPPQGRSFLTVRSPAVKLDTVDAPALVVQGWPDTLFVPNEGQRIVEGLRGEGTEAKLVFFDGGHTATGDTAPADQVAYLEGKAVEWFDEHLKGEGESSLAPVTYYETQTADALRAEGESGASLAARAFTAADEFPPADATPETFAFDEATVSQAATATGSTTLVNSVAPTSASQISPQNGDFAAGVTSVDFDFTFEAATEVVGTPSLSLTVTPLGARSFVFAKLYHVTDAGATLLDNQATPLAVEGTPGTAQRVDLDLVSVQRFFDAGDSLRVTLATTDVGFTSARGAGGVQVDHAGTDLTVGTRPVPEGVPAVSVVATRSDDGQVFTGGETNQVDLSVDVSVERDGAAPPVLVRDRVPESWTLVGGDGERDGAHVVFEGRATSHDPTYFVEAPAALGDSNGYTFGPVAYSLDGGATWTDVGGSTDQNVVLGTEASGGDGAPEPPELPVPGLPGAGGDLPF</sequence>
<dbReference type="Gene3D" id="2.60.120.260">
    <property type="entry name" value="Galactose-binding domain-like"/>
    <property type="match status" value="1"/>
</dbReference>
<proteinExistence type="predicted"/>
<dbReference type="SUPFAM" id="SSF53474">
    <property type="entry name" value="alpha/beta-Hydrolases"/>
    <property type="match status" value="1"/>
</dbReference>
<dbReference type="GO" id="GO:0008239">
    <property type="term" value="F:dipeptidyl-peptidase activity"/>
    <property type="evidence" value="ECO:0007669"/>
    <property type="project" value="InterPro"/>
</dbReference>
<dbReference type="NCBIfam" id="TIGR00976">
    <property type="entry name" value="CocE_NonD"/>
    <property type="match status" value="1"/>
</dbReference>
<dbReference type="InterPro" id="IPR008979">
    <property type="entry name" value="Galactose-bd-like_sf"/>
</dbReference>
<dbReference type="InterPro" id="IPR005674">
    <property type="entry name" value="CocE/Ser_esterase"/>
</dbReference>
<dbReference type="InterPro" id="IPR006311">
    <property type="entry name" value="TAT_signal"/>
</dbReference>
<reference evidence="4" key="1">
    <citation type="submission" date="2022-09" db="EMBL/GenBank/DDBJ databases">
        <title>Diverse halophilic archaea isolated from saline environments.</title>
        <authorList>
            <person name="Cui H.-L."/>
        </authorList>
    </citation>
    <scope>NUCLEOTIDE SEQUENCE</scope>
    <source>
        <strain evidence="4">ZS-35-S2</strain>
    </source>
</reference>
<dbReference type="SUPFAM" id="SSF49785">
    <property type="entry name" value="Galactose-binding domain-like"/>
    <property type="match status" value="1"/>
</dbReference>
<dbReference type="AlphaFoldDB" id="A0A9E7U3X7"/>
<keyword evidence="1 4" id="KW-0378">Hydrolase</keyword>
<evidence type="ECO:0000313" key="5">
    <source>
        <dbReference type="Proteomes" id="UP001057580"/>
    </source>
</evidence>
<protein>
    <submittedName>
        <fullName evidence="4">CocE/NonD family hydrolase</fullName>
    </submittedName>
</protein>
<evidence type="ECO:0000259" key="3">
    <source>
        <dbReference type="SMART" id="SM00939"/>
    </source>
</evidence>
<dbReference type="RefSeq" id="WP_260592679.1">
    <property type="nucleotide sequence ID" value="NZ_CP104003.1"/>
</dbReference>
<dbReference type="PROSITE" id="PS51318">
    <property type="entry name" value="TAT"/>
    <property type="match status" value="1"/>
</dbReference>
<dbReference type="InterPro" id="IPR000383">
    <property type="entry name" value="Xaa-Pro-like_dom"/>
</dbReference>
<dbReference type="GO" id="GO:0016788">
    <property type="term" value="F:hydrolase activity, acting on ester bonds"/>
    <property type="evidence" value="ECO:0007669"/>
    <property type="project" value="UniProtKB-ARBA"/>
</dbReference>
<feature type="region of interest" description="Disordered" evidence="2">
    <location>
        <begin position="677"/>
        <end position="706"/>
    </location>
</feature>
<feature type="compositionally biased region" description="Pro residues" evidence="2">
    <location>
        <begin position="687"/>
        <end position="696"/>
    </location>
</feature>
<gene>
    <name evidence="4" type="ORF">N0B31_16295</name>
</gene>
<name>A0A9E7U3X7_9EURY</name>
<dbReference type="Gene3D" id="3.40.50.1820">
    <property type="entry name" value="alpha/beta hydrolase"/>
    <property type="match status" value="2"/>
</dbReference>
<dbReference type="EMBL" id="CP104003">
    <property type="protein sequence ID" value="UWM53685.1"/>
    <property type="molecule type" value="Genomic_DNA"/>
</dbReference>
<dbReference type="GeneID" id="74944015"/>
<dbReference type="PANTHER" id="PTHR22946:SF9">
    <property type="entry name" value="POLYKETIDE TRANSFERASE AF380"/>
    <property type="match status" value="1"/>
</dbReference>
<dbReference type="PANTHER" id="PTHR22946">
    <property type="entry name" value="DIENELACTONE HYDROLASE DOMAIN-CONTAINING PROTEIN-RELATED"/>
    <property type="match status" value="1"/>
</dbReference>
<organism evidence="4 5">
    <name type="scientific">Salinirubellus salinus</name>
    <dbReference type="NCBI Taxonomy" id="1364945"/>
    <lineage>
        <taxon>Archaea</taxon>
        <taxon>Methanobacteriati</taxon>
        <taxon>Methanobacteriota</taxon>
        <taxon>Stenosarchaea group</taxon>
        <taxon>Halobacteria</taxon>
        <taxon>Halobacteriales</taxon>
        <taxon>Natronomonadaceae</taxon>
        <taxon>Salinirubellus</taxon>
    </lineage>
</organism>
<keyword evidence="5" id="KW-1185">Reference proteome</keyword>
<accession>A0A9E7U3X7</accession>
<dbReference type="KEGG" id="ssai:N0B31_16295"/>